<proteinExistence type="predicted"/>
<sequence length="223" mass="23040">MFNFTTDVSIGSLNIGANNNVVMTVPANTAINLGNVTSSGAGSGLKINVPNNGASLTLTGNNYYINHMNFNGTVSTLSVASTVLAPANSTIFFTEDTIITGVQGQNNLTIVVDTEFVVKDPASTKANAINIGNLVTDTSDLGLYPGGPPEVVNAQPIANINWTGPISNYVVTNELKNQAKFIATVPLVPVQDLWGQLGVHVAAGGQEIALNAAVTEQGGNKKA</sequence>
<evidence type="ECO:0008006" key="3">
    <source>
        <dbReference type="Google" id="ProtNLM"/>
    </source>
</evidence>
<organism evidence="1 2">
    <name type="scientific">Candidatus Rickettsia kedanie</name>
    <dbReference type="NCBI Taxonomy" id="3115352"/>
    <lineage>
        <taxon>Bacteria</taxon>
        <taxon>Pseudomonadati</taxon>
        <taxon>Pseudomonadota</taxon>
        <taxon>Alphaproteobacteria</taxon>
        <taxon>Rickettsiales</taxon>
        <taxon>Rickettsiaceae</taxon>
        <taxon>Rickettsieae</taxon>
        <taxon>Rickettsia</taxon>
        <taxon>spotted fever group</taxon>
    </lineage>
</organism>
<name>A0ABP9TSZ3_9RICK</name>
<gene>
    <name evidence="1" type="ORF">KNCP2_02790</name>
</gene>
<dbReference type="EMBL" id="BAABMM010000012">
    <property type="protein sequence ID" value="GAA5251991.1"/>
    <property type="molecule type" value="Genomic_DNA"/>
</dbReference>
<accession>A0ABP9TSZ3</accession>
<keyword evidence="2" id="KW-1185">Reference proteome</keyword>
<dbReference type="RefSeq" id="WP_412707682.1">
    <property type="nucleotide sequence ID" value="NZ_BAABMM010000012.1"/>
</dbReference>
<evidence type="ECO:0000313" key="2">
    <source>
        <dbReference type="Proteomes" id="UP001628124"/>
    </source>
</evidence>
<reference evidence="1 2" key="1">
    <citation type="journal article" date="2024" name="Microbiol. Immunol.">
        <title>Discovery of a novel spotted fever group Rickettsia, 'Candidatus Rickettsia kedanie,' in unfed larval chigger mites, Leptotrombidium scutellare.</title>
        <authorList>
            <person name="Ogawa M."/>
            <person name="Matsutani M."/>
            <person name="Katayama T."/>
            <person name="Takada N."/>
            <person name="Noda S."/>
            <person name="Takahashi M."/>
            <person name="Kageyama D."/>
            <person name="Hanaoka N."/>
            <person name="Ebihara H."/>
        </authorList>
    </citation>
    <scope>NUCLEOTIDE SEQUENCE [LARGE SCALE GENOMIC DNA]</scope>
    <source>
        <strain evidence="1 2">KNCP2-13</strain>
    </source>
</reference>
<comment type="caution">
    <text evidence="1">The sequence shown here is derived from an EMBL/GenBank/DDBJ whole genome shotgun (WGS) entry which is preliminary data.</text>
</comment>
<dbReference type="Proteomes" id="UP001628124">
    <property type="component" value="Unassembled WGS sequence"/>
</dbReference>
<evidence type="ECO:0000313" key="1">
    <source>
        <dbReference type="EMBL" id="GAA5251991.1"/>
    </source>
</evidence>
<protein>
    <recommendedName>
        <fullName evidence="3">Outer membrane protein A</fullName>
    </recommendedName>
</protein>